<accession>A0ABQ4N1N2</accession>
<dbReference type="InterPro" id="IPR036291">
    <property type="entry name" value="NAD(P)-bd_dom_sf"/>
</dbReference>
<evidence type="ECO:0000256" key="3">
    <source>
        <dbReference type="ARBA" id="ARBA00023002"/>
    </source>
</evidence>
<dbReference type="CDD" id="cd12172">
    <property type="entry name" value="PGDH_like_2"/>
    <property type="match status" value="1"/>
</dbReference>
<evidence type="ECO:0000256" key="4">
    <source>
        <dbReference type="ARBA" id="ARBA00023027"/>
    </source>
</evidence>
<protein>
    <submittedName>
        <fullName evidence="8">2-hydroxyacid dehydrogenase</fullName>
    </submittedName>
</protein>
<keyword evidence="4" id="KW-0520">NAD</keyword>
<dbReference type="InterPro" id="IPR029752">
    <property type="entry name" value="D-isomer_DH_CS1"/>
</dbReference>
<dbReference type="Pfam" id="PF02826">
    <property type="entry name" value="2-Hacid_dh_C"/>
    <property type="match status" value="1"/>
</dbReference>
<keyword evidence="2" id="KW-0028">Amino-acid biosynthesis</keyword>
<dbReference type="SUPFAM" id="SSF51735">
    <property type="entry name" value="NAD(P)-binding Rossmann-fold domains"/>
    <property type="match status" value="1"/>
</dbReference>
<evidence type="ECO:0000256" key="1">
    <source>
        <dbReference type="ARBA" id="ARBA00005854"/>
    </source>
</evidence>
<dbReference type="SUPFAM" id="SSF52283">
    <property type="entry name" value="Formate/glycerate dehydrogenase catalytic domain-like"/>
    <property type="match status" value="1"/>
</dbReference>
<comment type="similarity">
    <text evidence="1 5">Belongs to the D-isomer specific 2-hydroxyacid dehydrogenase family.</text>
</comment>
<evidence type="ECO:0000313" key="9">
    <source>
        <dbReference type="Proteomes" id="UP000680304"/>
    </source>
</evidence>
<keyword evidence="3 5" id="KW-0560">Oxidoreductase</keyword>
<evidence type="ECO:0000259" key="7">
    <source>
        <dbReference type="Pfam" id="PF02826"/>
    </source>
</evidence>
<evidence type="ECO:0000256" key="2">
    <source>
        <dbReference type="ARBA" id="ARBA00022605"/>
    </source>
</evidence>
<evidence type="ECO:0000256" key="5">
    <source>
        <dbReference type="RuleBase" id="RU003719"/>
    </source>
</evidence>
<dbReference type="PANTHER" id="PTHR42789">
    <property type="entry name" value="D-ISOMER SPECIFIC 2-HYDROXYACID DEHYDROGENASE FAMILY PROTEIN (AFU_ORTHOLOGUE AFUA_6G10090)"/>
    <property type="match status" value="1"/>
</dbReference>
<dbReference type="InterPro" id="IPR006140">
    <property type="entry name" value="D-isomer_DH_NAD-bd"/>
</dbReference>
<evidence type="ECO:0000313" key="8">
    <source>
        <dbReference type="EMBL" id="GIQ62082.1"/>
    </source>
</evidence>
<dbReference type="PANTHER" id="PTHR42789:SF1">
    <property type="entry name" value="D-ISOMER SPECIFIC 2-HYDROXYACID DEHYDROGENASE FAMILY PROTEIN (AFU_ORTHOLOGUE AFUA_6G10090)"/>
    <property type="match status" value="1"/>
</dbReference>
<dbReference type="Gene3D" id="3.40.50.720">
    <property type="entry name" value="NAD(P)-binding Rossmann-like Domain"/>
    <property type="match status" value="2"/>
</dbReference>
<organism evidence="8 9">
    <name type="scientific">Paenibacillus cisolokensis</name>
    <dbReference type="NCBI Taxonomy" id="1658519"/>
    <lineage>
        <taxon>Bacteria</taxon>
        <taxon>Bacillati</taxon>
        <taxon>Bacillota</taxon>
        <taxon>Bacilli</taxon>
        <taxon>Bacillales</taxon>
        <taxon>Paenibacillaceae</taxon>
        <taxon>Paenibacillus</taxon>
    </lineage>
</organism>
<feature type="domain" description="D-isomer specific 2-hydroxyacid dehydrogenase NAD-binding" evidence="7">
    <location>
        <begin position="110"/>
        <end position="282"/>
    </location>
</feature>
<comment type="caution">
    <text evidence="8">The sequence shown here is derived from an EMBL/GenBank/DDBJ whole genome shotgun (WGS) entry which is preliminary data.</text>
</comment>
<sequence length="311" mass="34057">MPKVLITPRSYGMYNEDIDRLWEQAGFETVREIGPLPDDRMRELLSDADALIIGTDKLSEAAIDAASKLKVIAKYGVGIDNIPVGYAESKGIKVFNTPGVNTESVADYTLALILAVARKIPQNHANLVAGRWSKTTGMEVYRKTIGILGFGAIGRAVARRAKGFDMNILAYDPYVSEAVFDELGADKVTFDELIRQSDIVSVHMPLTAETKHLLNENVFRRMKREAIVVNTSRGGVVSEQDLYTALKEGLIRGAGLDVFSEEPVKHSPLFELGNVVLTPHNAAATIEAAQRMTTESTQNILSFFSSKGDKP</sequence>
<dbReference type="RefSeq" id="WP_213527366.1">
    <property type="nucleotide sequence ID" value="NZ_BOVJ01000019.1"/>
</dbReference>
<dbReference type="EMBL" id="BOVJ01000019">
    <property type="protein sequence ID" value="GIQ62082.1"/>
    <property type="molecule type" value="Genomic_DNA"/>
</dbReference>
<reference evidence="8 9" key="1">
    <citation type="submission" date="2021-04" db="EMBL/GenBank/DDBJ databases">
        <title>Draft genome sequence of Paenibacillus cisolokensis, LC2-13A.</title>
        <authorList>
            <person name="Uke A."/>
            <person name="Chhe C."/>
            <person name="Baramee S."/>
            <person name="Kosugi A."/>
        </authorList>
    </citation>
    <scope>NUCLEOTIDE SEQUENCE [LARGE SCALE GENOMIC DNA]</scope>
    <source>
        <strain evidence="8 9">LC2-13A</strain>
    </source>
</reference>
<dbReference type="InterPro" id="IPR050857">
    <property type="entry name" value="D-2-hydroxyacid_DH"/>
</dbReference>
<name>A0ABQ4N1N2_9BACL</name>
<feature type="domain" description="D-isomer specific 2-hydroxyacid dehydrogenase catalytic" evidence="6">
    <location>
        <begin position="24"/>
        <end position="307"/>
    </location>
</feature>
<proteinExistence type="inferred from homology"/>
<dbReference type="Pfam" id="PF00389">
    <property type="entry name" value="2-Hacid_dh"/>
    <property type="match status" value="1"/>
</dbReference>
<keyword evidence="9" id="KW-1185">Reference proteome</keyword>
<dbReference type="InterPro" id="IPR029753">
    <property type="entry name" value="D-isomer_DH_CS"/>
</dbReference>
<dbReference type="PROSITE" id="PS00670">
    <property type="entry name" value="D_2_HYDROXYACID_DH_2"/>
    <property type="match status" value="1"/>
</dbReference>
<dbReference type="Proteomes" id="UP000680304">
    <property type="component" value="Unassembled WGS sequence"/>
</dbReference>
<dbReference type="InterPro" id="IPR006139">
    <property type="entry name" value="D-isomer_2_OHA_DH_cat_dom"/>
</dbReference>
<dbReference type="PROSITE" id="PS00065">
    <property type="entry name" value="D_2_HYDROXYACID_DH_1"/>
    <property type="match status" value="1"/>
</dbReference>
<evidence type="ECO:0000259" key="6">
    <source>
        <dbReference type="Pfam" id="PF00389"/>
    </source>
</evidence>
<gene>
    <name evidence="8" type="ORF">PACILC2_06500</name>
</gene>